<comment type="caution">
    <text evidence="1">The sequence shown here is derived from an EMBL/GenBank/DDBJ whole genome shotgun (WGS) entry which is preliminary data.</text>
</comment>
<sequence length="85" mass="8719">MKPYFLPPGAGLAVSVAHGRLNVRSPAAPVPALFGLPTILSGQQAVPVTKRGPAEHSVSPPLPRNKCVEYLSGRLSGHNNGDAAG</sequence>
<keyword evidence="2" id="KW-1185">Reference proteome</keyword>
<protein>
    <submittedName>
        <fullName evidence="1">DUF1427 family protein</fullName>
    </submittedName>
</protein>
<organism evidence="1 2">
    <name type="scientific">Teichococcus globiformis</name>
    <dbReference type="NCBI Taxonomy" id="2307229"/>
    <lineage>
        <taxon>Bacteria</taxon>
        <taxon>Pseudomonadati</taxon>
        <taxon>Pseudomonadota</taxon>
        <taxon>Alphaproteobacteria</taxon>
        <taxon>Acetobacterales</taxon>
        <taxon>Roseomonadaceae</taxon>
        <taxon>Roseomonas</taxon>
    </lineage>
</organism>
<name>A0ABV7FZZ5_9PROT</name>
<evidence type="ECO:0000313" key="1">
    <source>
        <dbReference type="EMBL" id="MFC3126004.1"/>
    </source>
</evidence>
<gene>
    <name evidence="1" type="ORF">ACFOD4_13120</name>
</gene>
<dbReference type="Proteomes" id="UP001595593">
    <property type="component" value="Unassembled WGS sequence"/>
</dbReference>
<dbReference type="EMBL" id="JBHRTN010000012">
    <property type="protein sequence ID" value="MFC3126004.1"/>
    <property type="molecule type" value="Genomic_DNA"/>
</dbReference>
<dbReference type="Pfam" id="PF07235">
    <property type="entry name" value="DUF1427"/>
    <property type="match status" value="1"/>
</dbReference>
<dbReference type="InterPro" id="IPR009872">
    <property type="entry name" value="DUF1427"/>
</dbReference>
<dbReference type="RefSeq" id="WP_379597082.1">
    <property type="nucleotide sequence ID" value="NZ_JBHRTN010000012.1"/>
</dbReference>
<reference evidence="2" key="1">
    <citation type="journal article" date="2019" name="Int. J. Syst. Evol. Microbiol.">
        <title>The Global Catalogue of Microorganisms (GCM) 10K type strain sequencing project: providing services to taxonomists for standard genome sequencing and annotation.</title>
        <authorList>
            <consortium name="The Broad Institute Genomics Platform"/>
            <consortium name="The Broad Institute Genome Sequencing Center for Infectious Disease"/>
            <person name="Wu L."/>
            <person name="Ma J."/>
        </authorList>
    </citation>
    <scope>NUCLEOTIDE SEQUENCE [LARGE SCALE GENOMIC DNA]</scope>
    <source>
        <strain evidence="2">KCTC 52094</strain>
    </source>
</reference>
<proteinExistence type="predicted"/>
<accession>A0ABV7FZZ5</accession>
<evidence type="ECO:0000313" key="2">
    <source>
        <dbReference type="Proteomes" id="UP001595593"/>
    </source>
</evidence>